<keyword evidence="2" id="KW-0964">Secreted</keyword>
<dbReference type="AlphaFoldDB" id="A0A060WEC5"/>
<feature type="domain" description="TB" evidence="15">
    <location>
        <begin position="257"/>
        <end position="299"/>
    </location>
</feature>
<comment type="similarity">
    <text evidence="10">Belongs to the LTBP family.</text>
</comment>
<dbReference type="FunFam" id="2.10.25.10:FF:000019">
    <property type="entry name" value="latent-transforming growth factor beta-binding protein 1 isoform X2"/>
    <property type="match status" value="1"/>
</dbReference>
<feature type="signal peptide" evidence="13">
    <location>
        <begin position="1"/>
        <end position="27"/>
    </location>
</feature>
<evidence type="ECO:0000256" key="9">
    <source>
        <dbReference type="ARBA" id="ARBA00023183"/>
    </source>
</evidence>
<evidence type="ECO:0000256" key="12">
    <source>
        <dbReference type="SAM" id="MobiDB-lite"/>
    </source>
</evidence>
<feature type="domain" description="EGF-like" evidence="14">
    <location>
        <begin position="335"/>
        <end position="371"/>
    </location>
</feature>
<dbReference type="InterPro" id="IPR049883">
    <property type="entry name" value="NOTCH1_EGF-like"/>
</dbReference>
<dbReference type="EMBL" id="FR904420">
    <property type="protein sequence ID" value="CDQ62905.1"/>
    <property type="molecule type" value="Genomic_DNA"/>
</dbReference>
<dbReference type="InterPro" id="IPR000742">
    <property type="entry name" value="EGF"/>
</dbReference>
<dbReference type="PANTHER" id="PTHR24034:SF89">
    <property type="entry name" value="COMPLEMENT COMPONENT C1Q RECEPTOR"/>
    <property type="match status" value="1"/>
</dbReference>
<dbReference type="CDD" id="cd00054">
    <property type="entry name" value="EGF_CA"/>
    <property type="match status" value="1"/>
</dbReference>
<dbReference type="PROSITE" id="PS00010">
    <property type="entry name" value="ASX_HYDROXYL"/>
    <property type="match status" value="1"/>
</dbReference>
<feature type="disulfide bond" evidence="11">
    <location>
        <begin position="116"/>
        <end position="125"/>
    </location>
</feature>
<dbReference type="GO" id="GO:0019838">
    <property type="term" value="F:growth factor binding"/>
    <property type="evidence" value="ECO:0007669"/>
    <property type="project" value="UniProtKB-KW"/>
</dbReference>
<evidence type="ECO:0000256" key="13">
    <source>
        <dbReference type="SAM" id="SignalP"/>
    </source>
</evidence>
<evidence type="ECO:0000256" key="10">
    <source>
        <dbReference type="ARBA" id="ARBA00038081"/>
    </source>
</evidence>
<dbReference type="GO" id="GO:0005509">
    <property type="term" value="F:calcium ion binding"/>
    <property type="evidence" value="ECO:0007669"/>
    <property type="project" value="InterPro"/>
</dbReference>
<dbReference type="Gene3D" id="3.90.290.10">
    <property type="entry name" value="TGF-beta binding (TB) domain"/>
    <property type="match status" value="2"/>
</dbReference>
<accession>A0A060WEC5</accession>
<organism evidence="16 17">
    <name type="scientific">Oncorhynchus mykiss</name>
    <name type="common">Rainbow trout</name>
    <name type="synonym">Salmo gairdneri</name>
    <dbReference type="NCBI Taxonomy" id="8022"/>
    <lineage>
        <taxon>Eukaryota</taxon>
        <taxon>Metazoa</taxon>
        <taxon>Chordata</taxon>
        <taxon>Craniata</taxon>
        <taxon>Vertebrata</taxon>
        <taxon>Euteleostomi</taxon>
        <taxon>Actinopterygii</taxon>
        <taxon>Neopterygii</taxon>
        <taxon>Teleostei</taxon>
        <taxon>Protacanthopterygii</taxon>
        <taxon>Salmoniformes</taxon>
        <taxon>Salmonidae</taxon>
        <taxon>Salmoninae</taxon>
        <taxon>Oncorhynchus</taxon>
    </lineage>
</organism>
<reference evidence="16" key="2">
    <citation type="submission" date="2014-03" db="EMBL/GenBank/DDBJ databases">
        <authorList>
            <person name="Genoscope - CEA"/>
        </authorList>
    </citation>
    <scope>NUCLEOTIDE SEQUENCE</scope>
</reference>
<dbReference type="PROSITE" id="PS01187">
    <property type="entry name" value="EGF_CA"/>
    <property type="match status" value="1"/>
</dbReference>
<keyword evidence="3" id="KW-0272">Extracellular matrix</keyword>
<dbReference type="PROSITE" id="PS50026">
    <property type="entry name" value="EGF_3"/>
    <property type="match status" value="2"/>
</dbReference>
<keyword evidence="6" id="KW-0677">Repeat</keyword>
<protein>
    <recommendedName>
        <fullName evidence="18">EGF-like domain-containing protein</fullName>
    </recommendedName>
</protein>
<gene>
    <name evidence="16" type="ORF">GSONMT00068036001</name>
</gene>
<reference evidence="16" key="1">
    <citation type="journal article" date="2014" name="Nat. Commun.">
        <title>The rainbow trout genome provides novel insights into evolution after whole-genome duplication in vertebrates.</title>
        <authorList>
            <person name="Berthelot C."/>
            <person name="Brunet F."/>
            <person name="Chalopin D."/>
            <person name="Juanchich A."/>
            <person name="Bernard M."/>
            <person name="Noel B."/>
            <person name="Bento P."/>
            <person name="Da Silva C."/>
            <person name="Labadie K."/>
            <person name="Alberti A."/>
            <person name="Aury J.M."/>
            <person name="Louis A."/>
            <person name="Dehais P."/>
            <person name="Bardou P."/>
            <person name="Montfort J."/>
            <person name="Klopp C."/>
            <person name="Cabau C."/>
            <person name="Gaspin C."/>
            <person name="Thorgaard G.H."/>
            <person name="Boussaha M."/>
            <person name="Quillet E."/>
            <person name="Guyomard R."/>
            <person name="Galiana D."/>
            <person name="Bobe J."/>
            <person name="Volff J.N."/>
            <person name="Genet C."/>
            <person name="Wincker P."/>
            <person name="Jaillon O."/>
            <person name="Roest Crollius H."/>
            <person name="Guiguen Y."/>
        </authorList>
    </citation>
    <scope>NUCLEOTIDE SEQUENCE [LARGE SCALE GENOMIC DNA]</scope>
</reference>
<evidence type="ECO:0000256" key="6">
    <source>
        <dbReference type="ARBA" id="ARBA00022737"/>
    </source>
</evidence>
<dbReference type="Gene3D" id="2.10.25.10">
    <property type="entry name" value="Laminin"/>
    <property type="match status" value="2"/>
</dbReference>
<evidence type="ECO:0000313" key="17">
    <source>
        <dbReference type="Proteomes" id="UP000193380"/>
    </source>
</evidence>
<keyword evidence="8" id="KW-0325">Glycoprotein</keyword>
<evidence type="ECO:0000256" key="5">
    <source>
        <dbReference type="ARBA" id="ARBA00022729"/>
    </source>
</evidence>
<evidence type="ECO:0000256" key="8">
    <source>
        <dbReference type="ARBA" id="ARBA00023180"/>
    </source>
</evidence>
<dbReference type="InterPro" id="IPR036773">
    <property type="entry name" value="TB_dom_sf"/>
</dbReference>
<dbReference type="SMART" id="SM00179">
    <property type="entry name" value="EGF_CA"/>
    <property type="match status" value="3"/>
</dbReference>
<comment type="subcellular location">
    <subcellularLocation>
        <location evidence="1">Secreted</location>
        <location evidence="1">Extracellular space</location>
        <location evidence="1">Extracellular matrix</location>
    </subcellularLocation>
</comment>
<name>A0A060WEC5_ONCMY</name>
<feature type="compositionally biased region" description="Pro residues" evidence="12">
    <location>
        <begin position="578"/>
        <end position="590"/>
    </location>
</feature>
<feature type="compositionally biased region" description="Low complexity" evidence="12">
    <location>
        <begin position="525"/>
        <end position="538"/>
    </location>
</feature>
<evidence type="ECO:0000256" key="3">
    <source>
        <dbReference type="ARBA" id="ARBA00022530"/>
    </source>
</evidence>
<evidence type="ECO:0008006" key="18">
    <source>
        <dbReference type="Google" id="ProtNLM"/>
    </source>
</evidence>
<feature type="compositionally biased region" description="Low complexity" evidence="12">
    <location>
        <begin position="473"/>
        <end position="508"/>
    </location>
</feature>
<feature type="disulfide bond" evidence="11">
    <location>
        <begin position="98"/>
        <end position="108"/>
    </location>
</feature>
<feature type="region of interest" description="Disordered" evidence="12">
    <location>
        <begin position="463"/>
        <end position="590"/>
    </location>
</feature>
<evidence type="ECO:0000256" key="11">
    <source>
        <dbReference type="PROSITE-ProRule" id="PRU00076"/>
    </source>
</evidence>
<dbReference type="FunFam" id="3.90.290.10:FF:000001">
    <property type="entry name" value="Latent-transforming growth factor beta-binding protein 3 isoform 1"/>
    <property type="match status" value="1"/>
</dbReference>
<keyword evidence="5 13" id="KW-0732">Signal</keyword>
<feature type="domain" description="EGF-like" evidence="14">
    <location>
        <begin position="94"/>
        <end position="126"/>
    </location>
</feature>
<proteinExistence type="inferred from homology"/>
<feature type="domain" description="TB" evidence="15">
    <location>
        <begin position="385"/>
        <end position="441"/>
    </location>
</feature>
<evidence type="ECO:0000256" key="7">
    <source>
        <dbReference type="ARBA" id="ARBA00023157"/>
    </source>
</evidence>
<dbReference type="InterPro" id="IPR001881">
    <property type="entry name" value="EGF-like_Ca-bd_dom"/>
</dbReference>
<dbReference type="PROSITE" id="PS51364">
    <property type="entry name" value="TB"/>
    <property type="match status" value="2"/>
</dbReference>
<keyword evidence="9" id="KW-0340">Growth factor binding</keyword>
<dbReference type="InterPro" id="IPR018097">
    <property type="entry name" value="EGF_Ca-bd_CS"/>
</dbReference>
<dbReference type="SMART" id="SM00181">
    <property type="entry name" value="EGF"/>
    <property type="match status" value="3"/>
</dbReference>
<dbReference type="STRING" id="8022.A0A060WEC5"/>
<dbReference type="InterPro" id="IPR000152">
    <property type="entry name" value="EGF-type_Asp/Asn_hydroxyl_site"/>
</dbReference>
<evidence type="ECO:0000256" key="1">
    <source>
        <dbReference type="ARBA" id="ARBA00004498"/>
    </source>
</evidence>
<dbReference type="SUPFAM" id="SSF57196">
    <property type="entry name" value="EGF/Laminin"/>
    <property type="match status" value="2"/>
</dbReference>
<evidence type="ECO:0000259" key="14">
    <source>
        <dbReference type="PROSITE" id="PS50026"/>
    </source>
</evidence>
<dbReference type="PROSITE" id="PS00022">
    <property type="entry name" value="EGF_1"/>
    <property type="match status" value="1"/>
</dbReference>
<evidence type="ECO:0000259" key="15">
    <source>
        <dbReference type="PROSITE" id="PS51364"/>
    </source>
</evidence>
<dbReference type="Pfam" id="PF07645">
    <property type="entry name" value="EGF_CA"/>
    <property type="match status" value="1"/>
</dbReference>
<keyword evidence="4 11" id="KW-0245">EGF-like domain</keyword>
<sequence>MLQLRPRLRLLPLLYLCFVFFPLPASNQTAGHRGGTAAGAGRRGAERIKVLFTPTICKVRCTQGRCTNFCEQGNVTTLYNSEQGGRAALGPGFRVFLCPMLCQNGGVCIQKDRCLCPPTFTGKFCHIPVAIPSTNDIEKPPRIPSVLASQQLLTQSEYILPLQSHSQPSGASGSSMVKVRVQHPPEASVKIHQVLKVGYGPGTVREQSETVTWSAGLSGARTSVLPGERAEAPPPKPRVQAQTLHGDSTYTESSGFKYCFREVRNGQCSSPLPGLRSQDTCCRGIGLAWGINECVLCPPNTGEIQCALSQFSFKVKLGLFCPAGFERINGTQCVDVNECLQPGFCENGNCVNTRGSYSCVCRQGYILDASHGICISRKVISEDKGQCYRILNSGSGRGSCSVPILRNITKQICCCSRVGKAWGKNCERCPYFGSVAFKEICPAGPGYHYSASAIKFNQRVVEQHGTGGPPVISQSTPQTRPQQPASSGAQTPQTSPQQPSSSGFFTPQTRPQQPDGRALIPQTRPQQPSSGGSLSPQGRPHIPAISVTAGPTRVVTARTPTQTKRPPVDQRPISPVRPAQPLPSPVTPRPPIPRPVRGVCETMPQVCGQGRCVDQPGGRHTCICNEGYQHNAQQTHCQGECCFVRALFLVKLLNYY</sequence>
<dbReference type="InterPro" id="IPR017878">
    <property type="entry name" value="TB_dom"/>
</dbReference>
<dbReference type="PANTHER" id="PTHR24034">
    <property type="entry name" value="EGF-LIKE DOMAIN-CONTAINING PROTEIN"/>
    <property type="match status" value="1"/>
</dbReference>
<evidence type="ECO:0000256" key="2">
    <source>
        <dbReference type="ARBA" id="ARBA00022525"/>
    </source>
</evidence>
<dbReference type="SUPFAM" id="SSF57581">
    <property type="entry name" value="TB module/8-cys domain"/>
    <property type="match status" value="2"/>
</dbReference>
<comment type="caution">
    <text evidence="11">Lacks conserved residue(s) required for the propagation of feature annotation.</text>
</comment>
<dbReference type="PROSITE" id="PS01186">
    <property type="entry name" value="EGF_2"/>
    <property type="match status" value="1"/>
</dbReference>
<evidence type="ECO:0000256" key="4">
    <source>
        <dbReference type="ARBA" id="ARBA00022536"/>
    </source>
</evidence>
<dbReference type="PaxDb" id="8022-A0A060WEC5"/>
<feature type="chain" id="PRO_5001594176" description="EGF-like domain-containing protein" evidence="13">
    <location>
        <begin position="28"/>
        <end position="656"/>
    </location>
</feature>
<dbReference type="Proteomes" id="UP000193380">
    <property type="component" value="Unassembled WGS sequence"/>
</dbReference>
<dbReference type="Pfam" id="PF00683">
    <property type="entry name" value="TB"/>
    <property type="match status" value="2"/>
</dbReference>
<dbReference type="InterPro" id="IPR050751">
    <property type="entry name" value="ECM_structural_protein"/>
</dbReference>
<evidence type="ECO:0000313" key="16">
    <source>
        <dbReference type="EMBL" id="CDQ62905.1"/>
    </source>
</evidence>
<keyword evidence="7 11" id="KW-1015">Disulfide bond</keyword>